<evidence type="ECO:0000313" key="4">
    <source>
        <dbReference type="Proteomes" id="UP000182658"/>
    </source>
</evidence>
<dbReference type="InParanoid" id="A0A1J7IWA2"/>
<dbReference type="EMBL" id="KV875096">
    <property type="protein sequence ID" value="OIW31443.1"/>
    <property type="molecule type" value="Genomic_DNA"/>
</dbReference>
<evidence type="ECO:0000256" key="2">
    <source>
        <dbReference type="SAM" id="MobiDB-lite"/>
    </source>
</evidence>
<keyword evidence="4" id="KW-1185">Reference proteome</keyword>
<evidence type="ECO:0000256" key="1">
    <source>
        <dbReference type="SAM" id="Coils"/>
    </source>
</evidence>
<keyword evidence="1" id="KW-0175">Coiled coil</keyword>
<dbReference type="OrthoDB" id="10614537at2759"/>
<feature type="compositionally biased region" description="Basic residues" evidence="2">
    <location>
        <begin position="1"/>
        <end position="10"/>
    </location>
</feature>
<feature type="compositionally biased region" description="Acidic residues" evidence="2">
    <location>
        <begin position="27"/>
        <end position="37"/>
    </location>
</feature>
<protein>
    <submittedName>
        <fullName evidence="3">Uncharacterized protein</fullName>
    </submittedName>
</protein>
<dbReference type="AlphaFoldDB" id="A0A1J7IWA2"/>
<feature type="coiled-coil region" evidence="1">
    <location>
        <begin position="139"/>
        <end position="203"/>
    </location>
</feature>
<accession>A0A1J7IWA2</accession>
<gene>
    <name evidence="3" type="ORF">CONLIGDRAFT_713853</name>
</gene>
<dbReference type="Proteomes" id="UP000182658">
    <property type="component" value="Unassembled WGS sequence"/>
</dbReference>
<organism evidence="3 4">
    <name type="scientific">Coniochaeta ligniaria NRRL 30616</name>
    <dbReference type="NCBI Taxonomy" id="1408157"/>
    <lineage>
        <taxon>Eukaryota</taxon>
        <taxon>Fungi</taxon>
        <taxon>Dikarya</taxon>
        <taxon>Ascomycota</taxon>
        <taxon>Pezizomycotina</taxon>
        <taxon>Sordariomycetes</taxon>
        <taxon>Sordariomycetidae</taxon>
        <taxon>Coniochaetales</taxon>
        <taxon>Coniochaetaceae</taxon>
        <taxon>Coniochaeta</taxon>
    </lineage>
</organism>
<sequence>MPRPGKRHREKAALSNEAKMHGVSDQTDVEMNEVDQNEVDQNQVDQNQVNQNQVAKSGTIVGFSAGDELVRRAEELHITSSAQELVHASLKANSAGEKSVYMAASVLSAERDMRTEHLMTKEEALNQINDESGYMRTMRMKFETDMSEKDREIKDLKEMVSALCEENQLRKAENQLRKAENQLRKAENQLRKAEILTLRQQVEVLQLAADASSMRI</sequence>
<proteinExistence type="predicted"/>
<reference evidence="3 4" key="1">
    <citation type="submission" date="2016-10" db="EMBL/GenBank/DDBJ databases">
        <title>Draft genome sequence of Coniochaeta ligniaria NRRL30616, a lignocellulolytic fungus for bioabatement of inhibitors in plant biomass hydrolysates.</title>
        <authorList>
            <consortium name="DOE Joint Genome Institute"/>
            <person name="Jimenez D.J."/>
            <person name="Hector R.E."/>
            <person name="Riley R."/>
            <person name="Sun H."/>
            <person name="Grigoriev I.V."/>
            <person name="Van Elsas J.D."/>
            <person name="Nichols N.N."/>
        </authorList>
    </citation>
    <scope>NUCLEOTIDE SEQUENCE [LARGE SCALE GENOMIC DNA]</scope>
    <source>
        <strain evidence="3 4">NRRL 30616</strain>
    </source>
</reference>
<feature type="region of interest" description="Disordered" evidence="2">
    <location>
        <begin position="1"/>
        <end position="37"/>
    </location>
</feature>
<name>A0A1J7IWA2_9PEZI</name>
<evidence type="ECO:0000313" key="3">
    <source>
        <dbReference type="EMBL" id="OIW31443.1"/>
    </source>
</evidence>